<dbReference type="Proteomes" id="UP000027265">
    <property type="component" value="Unassembled WGS sequence"/>
</dbReference>
<feature type="compositionally biased region" description="Acidic residues" evidence="1">
    <location>
        <begin position="828"/>
        <end position="840"/>
    </location>
</feature>
<dbReference type="EMBL" id="KL197721">
    <property type="protein sequence ID" value="KDQ56803.1"/>
    <property type="molecule type" value="Genomic_DNA"/>
</dbReference>
<accession>A0A067PPS1</accession>
<evidence type="ECO:0000259" key="2">
    <source>
        <dbReference type="Pfam" id="PF20231"/>
    </source>
</evidence>
<dbReference type="Pfam" id="PF20231">
    <property type="entry name" value="DUF6589"/>
    <property type="match status" value="1"/>
</dbReference>
<gene>
    <name evidence="3" type="ORF">JAAARDRAFT_132254</name>
</gene>
<reference evidence="4" key="1">
    <citation type="journal article" date="2014" name="Proc. Natl. Acad. Sci. U.S.A.">
        <title>Extensive sampling of basidiomycete genomes demonstrates inadequacy of the white-rot/brown-rot paradigm for wood decay fungi.</title>
        <authorList>
            <person name="Riley R."/>
            <person name="Salamov A.A."/>
            <person name="Brown D.W."/>
            <person name="Nagy L.G."/>
            <person name="Floudas D."/>
            <person name="Held B.W."/>
            <person name="Levasseur A."/>
            <person name="Lombard V."/>
            <person name="Morin E."/>
            <person name="Otillar R."/>
            <person name="Lindquist E.A."/>
            <person name="Sun H."/>
            <person name="LaButti K.M."/>
            <person name="Schmutz J."/>
            <person name="Jabbour D."/>
            <person name="Luo H."/>
            <person name="Baker S.E."/>
            <person name="Pisabarro A.G."/>
            <person name="Walton J.D."/>
            <person name="Blanchette R.A."/>
            <person name="Henrissat B."/>
            <person name="Martin F."/>
            <person name="Cullen D."/>
            <person name="Hibbett D.S."/>
            <person name="Grigoriev I.V."/>
        </authorList>
    </citation>
    <scope>NUCLEOTIDE SEQUENCE [LARGE SCALE GENOMIC DNA]</scope>
    <source>
        <strain evidence="4">MUCL 33604</strain>
    </source>
</reference>
<evidence type="ECO:0000256" key="1">
    <source>
        <dbReference type="SAM" id="MobiDB-lite"/>
    </source>
</evidence>
<name>A0A067PPS1_9AGAM</name>
<protein>
    <recommendedName>
        <fullName evidence="2">DUF6589 domain-containing protein</fullName>
    </recommendedName>
</protein>
<dbReference type="InterPro" id="IPR046496">
    <property type="entry name" value="DUF6589"/>
</dbReference>
<evidence type="ECO:0000313" key="4">
    <source>
        <dbReference type="Proteomes" id="UP000027265"/>
    </source>
</evidence>
<proteinExistence type="predicted"/>
<feature type="region of interest" description="Disordered" evidence="1">
    <location>
        <begin position="812"/>
        <end position="840"/>
    </location>
</feature>
<dbReference type="HOGENOM" id="CLU_007061_0_2_1"/>
<dbReference type="InParanoid" id="A0A067PPS1"/>
<dbReference type="AlphaFoldDB" id="A0A067PPS1"/>
<feature type="domain" description="DUF6589" evidence="2">
    <location>
        <begin position="329"/>
        <end position="743"/>
    </location>
</feature>
<organism evidence="3 4">
    <name type="scientific">Jaapia argillacea MUCL 33604</name>
    <dbReference type="NCBI Taxonomy" id="933084"/>
    <lineage>
        <taxon>Eukaryota</taxon>
        <taxon>Fungi</taxon>
        <taxon>Dikarya</taxon>
        <taxon>Basidiomycota</taxon>
        <taxon>Agaricomycotina</taxon>
        <taxon>Agaricomycetes</taxon>
        <taxon>Agaricomycetidae</taxon>
        <taxon>Jaapiales</taxon>
        <taxon>Jaapiaceae</taxon>
        <taxon>Jaapia</taxon>
    </lineage>
</organism>
<dbReference type="STRING" id="933084.A0A067PPS1"/>
<dbReference type="OrthoDB" id="3251235at2759"/>
<keyword evidence="4" id="KW-1185">Reference proteome</keyword>
<sequence>MIYLLHTQARRNCIQSAGSVLSTVKSVLSYMTQLNIDLPILLDAVSWGDPECTQDAQVRTTCTTLMCSKELPTIVRRWWKAPCSSRSCKSRPRAARCVMEEFAGECMREVVNGEMDTLKSVTRLSGEDMTEEALTSLSLEEVIEEMKSRVPYLWNLMRAAACNERQSRRNTMKDPNNVSKHSQTDQKVTYSIAKVIAVSVMTLSYHRSHHNNRFAKMFSIYLKFRGLSARGFDALHSLGLTMSHRWTCYAVEIMSKNAMKEVISLMEHYPWLISHDNVNIPFKVFLRRLDNKGEFGSGSTATVYIKHDAPLLLPSTNQSLKTWRERGIKSPLQPLDIMDLSIKSYPKIQQQGTYHVLCVLLDSPEFNFSLYSEKDTLTLTQPPPIKGLPSGSAHVTLQYMLGTVNISEASYDGNDKLLAEWFSQLRLNGIKSQKRIGLEKIITWVGDQLTVEQLRGLYKFHGEDDNSFERMDWIVLAFGWLHLQMAYANSLHKQYLGTSKGRGLSHAFDKLERKGLGKVATKGLFHHDLEGALYHTAEAHFRACWLQVGGVADLRELRGKFLAELRGLATKIVEEFASTVAMNKMDTVPEEGHDAVKRQFTMWNRDVLGYIVLDQAIKRGDIGTMEAMLPHLLFRFVGGKNSKYAIEVLELLQGLEREWPPDVRDFVREHCWLVNMTGKPLDFLPIDKAQEHNIKDIKVTYCSEGPNIKWEYLKKMHPVVRVIRSVMLHVDNQFETWKRGKKHTVPKKDKDVAELQALISEVHIFEKGRRIASKKDWAKDFVTEGLLKLTTKPTTIERWAARRDFERSKREDYTPFLSDNESVYSSDSDGDEDNNGDGES</sequence>
<evidence type="ECO:0000313" key="3">
    <source>
        <dbReference type="EMBL" id="KDQ56803.1"/>
    </source>
</evidence>